<name>A0A1I1HIN8_NATHA</name>
<proteinExistence type="predicted"/>
<gene>
    <name evidence="1" type="ORF">SAMN05444422_1066</name>
</gene>
<dbReference type="EMBL" id="FOKW01000006">
    <property type="protein sequence ID" value="SFC23834.1"/>
    <property type="molecule type" value="Genomic_DNA"/>
</dbReference>
<dbReference type="RefSeq" id="WP_143095827.1">
    <property type="nucleotide sequence ID" value="NZ_FOKW01000006.1"/>
</dbReference>
<dbReference type="OrthoDB" id="375139at2157"/>
<evidence type="ECO:0000313" key="2">
    <source>
        <dbReference type="Proteomes" id="UP000199161"/>
    </source>
</evidence>
<sequence>MIDKRKNKNPIDVAEIDGELVDAIIELELDEFIIEAGREYGRSLLGDTVLAYVEIGRTQQDDEEVLFTVAHTVGQDWIVIREIPGLHRTILGRFENAYGAIGIVRQHHPATDPLRGSTPTYPEWLIEKVNLELGAILKERELMECVVEVDTEAQEIVLSSNNRSPKVHLSSDTDSEWKASISHEYGFETLGAWENLDAAIDEVETKIQTGETQ</sequence>
<protein>
    <submittedName>
        <fullName evidence="1">Uncharacterized protein</fullName>
    </submittedName>
</protein>
<keyword evidence="2" id="KW-1185">Reference proteome</keyword>
<evidence type="ECO:0000313" key="1">
    <source>
        <dbReference type="EMBL" id="SFC23834.1"/>
    </source>
</evidence>
<reference evidence="2" key="1">
    <citation type="submission" date="2016-10" db="EMBL/GenBank/DDBJ databases">
        <authorList>
            <person name="Varghese N."/>
            <person name="Submissions S."/>
        </authorList>
    </citation>
    <scope>NUCLEOTIDE SEQUENCE [LARGE SCALE GENOMIC DNA]</scope>
    <source>
        <strain evidence="2">DSM 13078</strain>
    </source>
</reference>
<dbReference type="Proteomes" id="UP000199161">
    <property type="component" value="Unassembled WGS sequence"/>
</dbReference>
<accession>A0A1I1HIN8</accession>
<dbReference type="AlphaFoldDB" id="A0A1I1HIN8"/>
<organism evidence="1 2">
    <name type="scientific">Natronobacterium haloterrestre</name>
    <name type="common">Halobiforma haloterrestris</name>
    <dbReference type="NCBI Taxonomy" id="148448"/>
    <lineage>
        <taxon>Archaea</taxon>
        <taxon>Methanobacteriati</taxon>
        <taxon>Methanobacteriota</taxon>
        <taxon>Stenosarchaea group</taxon>
        <taxon>Halobacteria</taxon>
        <taxon>Halobacteriales</taxon>
        <taxon>Natrialbaceae</taxon>
        <taxon>Natronobacterium</taxon>
    </lineage>
</organism>